<organism evidence="2 3">
    <name type="scientific">Xanthocytophaga flava</name>
    <dbReference type="NCBI Taxonomy" id="3048013"/>
    <lineage>
        <taxon>Bacteria</taxon>
        <taxon>Pseudomonadati</taxon>
        <taxon>Bacteroidota</taxon>
        <taxon>Cytophagia</taxon>
        <taxon>Cytophagales</taxon>
        <taxon>Rhodocytophagaceae</taxon>
        <taxon>Xanthocytophaga</taxon>
    </lineage>
</organism>
<feature type="region of interest" description="Disordered" evidence="1">
    <location>
        <begin position="1"/>
        <end position="20"/>
    </location>
</feature>
<protein>
    <recommendedName>
        <fullName evidence="4">Alcohol acetyltransferase</fullName>
    </recommendedName>
</protein>
<gene>
    <name evidence="2" type="ORF">QNI16_10090</name>
</gene>
<sequence length="447" mass="51880">MVIEKKTVKRDSSPKPTSEKEISLQEASKDFWLRLDNAAKIYPAIQSRELTTVFRLSAVLKDRVKIKPFLEAVQRLEERFPYYKMNPKKGFFWYYLQYYNEKMAVRPDLGLLCRSFEKNELIFRILLKENKVSVEFSHILTDGKGAFEFLKSLLLTYFEVCCLIDTDALSYLKPGETPSAEEFEDAFSTHFQERLPFPLKIPTAFHLPFRLKPLPRFEVLSFSIPAKEIIAIVRKYNVTLTVYLVGVYLSALQTIYNQLSPVKKRRSRKVFRIQVPINLRKLYHSKTMRNFSLFVTPEIDLRLGKYTFEEILKTVHHLMQLETDVKLINKIISRNVGAERNVLLKNTPLFIKSLILYFTYSIEGTRKYSGVITNLGKVSFSPQADRLIEYFQFIPPPPNKVLKVNCGVIGFEDKLILSFGNITTSHQLEQEFVSILIGEGIPVKVIS</sequence>
<evidence type="ECO:0000313" key="2">
    <source>
        <dbReference type="EMBL" id="MDJ1480832.1"/>
    </source>
</evidence>
<dbReference type="RefSeq" id="WP_313977829.1">
    <property type="nucleotide sequence ID" value="NZ_JASJOS010000004.1"/>
</dbReference>
<name>A0AAE3QK38_9BACT</name>
<comment type="caution">
    <text evidence="2">The sequence shown here is derived from an EMBL/GenBank/DDBJ whole genome shotgun (WGS) entry which is preliminary data.</text>
</comment>
<accession>A0AAE3QK38</accession>
<evidence type="ECO:0000256" key="1">
    <source>
        <dbReference type="SAM" id="MobiDB-lite"/>
    </source>
</evidence>
<dbReference type="EMBL" id="JASJOS010000004">
    <property type="protein sequence ID" value="MDJ1480832.1"/>
    <property type="molecule type" value="Genomic_DNA"/>
</dbReference>
<reference evidence="2" key="1">
    <citation type="submission" date="2023-05" db="EMBL/GenBank/DDBJ databases">
        <authorList>
            <person name="Zhang X."/>
        </authorList>
    </citation>
    <scope>NUCLEOTIDE SEQUENCE</scope>
    <source>
        <strain evidence="2">YF14B1</strain>
    </source>
</reference>
<evidence type="ECO:0000313" key="3">
    <source>
        <dbReference type="Proteomes" id="UP001241110"/>
    </source>
</evidence>
<dbReference type="Proteomes" id="UP001241110">
    <property type="component" value="Unassembled WGS sequence"/>
</dbReference>
<proteinExistence type="predicted"/>
<evidence type="ECO:0008006" key="4">
    <source>
        <dbReference type="Google" id="ProtNLM"/>
    </source>
</evidence>
<dbReference type="AlphaFoldDB" id="A0AAE3QK38"/>